<evidence type="ECO:0000313" key="2">
    <source>
        <dbReference type="EMBL" id="MBA5688312.1"/>
    </source>
</evidence>
<reference evidence="2 3" key="1">
    <citation type="submission" date="2020-07" db="EMBL/GenBank/DDBJ databases">
        <title>Novel species isolated from subtropical streams in China.</title>
        <authorList>
            <person name="Lu H."/>
        </authorList>
    </citation>
    <scope>NUCLEOTIDE SEQUENCE [LARGE SCALE GENOMIC DNA]</scope>
    <source>
        <strain evidence="2 3">LX47W</strain>
    </source>
</reference>
<dbReference type="EMBL" id="JACEZU010000007">
    <property type="protein sequence ID" value="MBA5688312.1"/>
    <property type="molecule type" value="Genomic_DNA"/>
</dbReference>
<proteinExistence type="predicted"/>
<dbReference type="AlphaFoldDB" id="A0A7W2FAS6"/>
<organism evidence="2 3">
    <name type="scientific">Rugamonas apoptosis</name>
    <dbReference type="NCBI Taxonomy" id="2758570"/>
    <lineage>
        <taxon>Bacteria</taxon>
        <taxon>Pseudomonadati</taxon>
        <taxon>Pseudomonadota</taxon>
        <taxon>Betaproteobacteria</taxon>
        <taxon>Burkholderiales</taxon>
        <taxon>Oxalobacteraceae</taxon>
        <taxon>Telluria group</taxon>
        <taxon>Rugamonas</taxon>
    </lineage>
</organism>
<keyword evidence="1" id="KW-0732">Signal</keyword>
<dbReference type="Proteomes" id="UP000573499">
    <property type="component" value="Unassembled WGS sequence"/>
</dbReference>
<gene>
    <name evidence="2" type="ORF">H3H39_14790</name>
</gene>
<name>A0A7W2FAS6_9BURK</name>
<accession>A0A7W2FAS6</accession>
<feature type="chain" id="PRO_5031047018" evidence="1">
    <location>
        <begin position="29"/>
        <end position="126"/>
    </location>
</feature>
<keyword evidence="3" id="KW-1185">Reference proteome</keyword>
<feature type="signal peptide" evidence="1">
    <location>
        <begin position="1"/>
        <end position="28"/>
    </location>
</feature>
<evidence type="ECO:0000313" key="3">
    <source>
        <dbReference type="Proteomes" id="UP000573499"/>
    </source>
</evidence>
<dbReference type="RefSeq" id="WP_182154163.1">
    <property type="nucleotide sequence ID" value="NZ_JACEZU010000007.1"/>
</dbReference>
<sequence length="126" mass="13582">MRRSFPSLFRLIACLLIMTIMNSGMAMALYVCPQQTVEPMQARAMAGMPCAGMDIEKPIQCAEFQSAAKVAHDLAGSAPDLAPISIAFIIPAPPPSVPPQLALAWTDMVTPAGTDPPYLRTQRLRI</sequence>
<evidence type="ECO:0000256" key="1">
    <source>
        <dbReference type="SAM" id="SignalP"/>
    </source>
</evidence>
<comment type="caution">
    <text evidence="2">The sequence shown here is derived from an EMBL/GenBank/DDBJ whole genome shotgun (WGS) entry which is preliminary data.</text>
</comment>
<protein>
    <submittedName>
        <fullName evidence="2">Uncharacterized protein</fullName>
    </submittedName>
</protein>